<comment type="caution">
    <text evidence="2">The sequence shown here is derived from an EMBL/GenBank/DDBJ whole genome shotgun (WGS) entry which is preliminary data.</text>
</comment>
<keyword evidence="3" id="KW-1185">Reference proteome</keyword>
<name>A0A4R4RFT1_9ACTN</name>
<proteinExistence type="predicted"/>
<keyword evidence="1" id="KW-0732">Signal</keyword>
<gene>
    <name evidence="2" type="ORF">E1212_21735</name>
</gene>
<dbReference type="RefSeq" id="WP_131986336.1">
    <property type="nucleotide sequence ID" value="NZ_SMKL01000059.1"/>
</dbReference>
<accession>A0A4R4RFT1</accession>
<dbReference type="OrthoDB" id="275270at2"/>
<dbReference type="Proteomes" id="UP000295621">
    <property type="component" value="Unassembled WGS sequence"/>
</dbReference>
<feature type="signal peptide" evidence="1">
    <location>
        <begin position="1"/>
        <end position="36"/>
    </location>
</feature>
<dbReference type="AlphaFoldDB" id="A0A4R4RFT1"/>
<evidence type="ECO:0000256" key="1">
    <source>
        <dbReference type="SAM" id="SignalP"/>
    </source>
</evidence>
<evidence type="ECO:0000313" key="2">
    <source>
        <dbReference type="EMBL" id="TDC48241.1"/>
    </source>
</evidence>
<sequence length="721" mass="79490">MRMSLNGTSVARRWRLGLAAAAVTTLVVGVAGAGQAAPPDFEVQPIDPQNWKNQYDMTWDDWTDIPGTEWNDPDAVPSVRGLRIALVAVDFPDQPFVMTQEKQSDLFGNPQIDPISRDEVPQFYHDFYMVPNEYNHGRTIQEYWMEQSRGRLGVSEMDVFGAYQVPRNLFEYGLNEWGQTSACPEGFTCNGNLDRDVDTVWKADLAAKGIPCPDNRCGYDVILRVYAGYDETSIWQEYGEMMFNTKEDIPDEWGPPASVDPDNSMPNWAPTRYVEWTSWRAAAQQWGLSSIRQAESSGTITHEMGHFFFSIGDNNNNPFTNRQNPPQPFHRVGSAPWDMMDRGSFNGPGGHHMRWVVPPNMGGWSPSGLMVRNKEHAQILPAENVLDVSRDALASTGLVVDEVTARAVDPGAEGTSGIKVRLDGPGPVPDRTPFCDANADPFCHTDPVDVDPSPTVVNNQTGWDTYTLEVVDRMGFDSFNPDSGVIIAKNKTNERPARDTCGYNCFNWVIDANPQDIGLVDFYKPDGTPVVATIADHRQLNDAAFKAGLNSGSEYEYVDEHNRLHFYVIDVERDDEGVLSYTLAVRSLDGDGAQERGVELGEADVDGIRASQAAQCTFPLTNTGEEATNTAGHVSDAGDELNNDVYRLSVDSSGKGWTAELDNALTTARAGETVEVPVYVTREPTAARNTTVTLTATSESDPSATQQVTCTVAVKDTNPRR</sequence>
<feature type="chain" id="PRO_5020880104" evidence="1">
    <location>
        <begin position="37"/>
        <end position="721"/>
    </location>
</feature>
<evidence type="ECO:0000313" key="3">
    <source>
        <dbReference type="Proteomes" id="UP000295621"/>
    </source>
</evidence>
<protein>
    <submittedName>
        <fullName evidence="2">Peptidase M6</fullName>
    </submittedName>
</protein>
<reference evidence="2 3" key="1">
    <citation type="submission" date="2019-02" db="EMBL/GenBank/DDBJ databases">
        <title>Draft genome sequences of novel Actinobacteria.</title>
        <authorList>
            <person name="Sahin N."/>
            <person name="Ay H."/>
            <person name="Saygin H."/>
        </authorList>
    </citation>
    <scope>NUCLEOTIDE SEQUENCE [LARGE SCALE GENOMIC DNA]</scope>
    <source>
        <strain evidence="2 3">KC603</strain>
    </source>
</reference>
<dbReference type="EMBL" id="SMKL01000059">
    <property type="protein sequence ID" value="TDC48241.1"/>
    <property type="molecule type" value="Genomic_DNA"/>
</dbReference>
<organism evidence="2 3">
    <name type="scientific">Jiangella ureilytica</name>
    <dbReference type="NCBI Taxonomy" id="2530374"/>
    <lineage>
        <taxon>Bacteria</taxon>
        <taxon>Bacillati</taxon>
        <taxon>Actinomycetota</taxon>
        <taxon>Actinomycetes</taxon>
        <taxon>Jiangellales</taxon>
        <taxon>Jiangellaceae</taxon>
        <taxon>Jiangella</taxon>
    </lineage>
</organism>